<keyword evidence="1 4" id="KW-0349">Heme</keyword>
<evidence type="ECO:0000259" key="5">
    <source>
        <dbReference type="PROSITE" id="PS51007"/>
    </source>
</evidence>
<gene>
    <name evidence="6" type="primary">adhB</name>
    <name evidence="6" type="ORF">BN8_03081</name>
</gene>
<dbReference type="InterPro" id="IPR009056">
    <property type="entry name" value="Cyt_c-like_dom"/>
</dbReference>
<dbReference type="GO" id="GO:0020037">
    <property type="term" value="F:heme binding"/>
    <property type="evidence" value="ECO:0007669"/>
    <property type="project" value="InterPro"/>
</dbReference>
<dbReference type="EC" id="1.1.99.21" evidence="6"/>
<sequence length="335" mass="36392">MKKVVRIIGIVLAVVLVGIGGVLAYVKLGLPDVGDAPDLKVEATAAQIERGRYLANHVNVCMDCHSTRDWTRFGGPPMAGTLGKGGDRFGPEMGFPGTFYARNITPAGIGQWTDGEIFRAITSGVNRDNKPIFPVMPHPNYGHMDQEDVKAIVAYVRSLQPIVNDVPVSEADFPMNFILNTIPQKPDFQKRPDTTAALEYGKYVVNAASCGECHTNMVQGKPVEGMEFAGGREFGMPGAMVRSANITPDNETGIGTWTKEAFIARFKTHDPAHGYVPPVVKPGEKQSIMPWSMYAGMTETDLGAIYTYLKTMKPIRNKVVTFEATASAKEPLAAK</sequence>
<dbReference type="PROSITE" id="PS51007">
    <property type="entry name" value="CYTC"/>
    <property type="match status" value="2"/>
</dbReference>
<proteinExistence type="predicted"/>
<dbReference type="GO" id="GO:0046872">
    <property type="term" value="F:metal ion binding"/>
    <property type="evidence" value="ECO:0007669"/>
    <property type="project" value="UniProtKB-KW"/>
</dbReference>
<protein>
    <submittedName>
        <fullName evidence="6">Cytochrome c family protein</fullName>
        <ecNumber evidence="6">1.1.99.21</ecNumber>
    </submittedName>
</protein>
<dbReference type="EMBL" id="CAIT01000006">
    <property type="protein sequence ID" value="CCH53946.1"/>
    <property type="molecule type" value="Genomic_DNA"/>
</dbReference>
<dbReference type="eggNOG" id="COG2010">
    <property type="taxonomic scope" value="Bacteria"/>
</dbReference>
<organism evidence="6 7">
    <name type="scientific">Fibrisoma limi BUZ 3</name>
    <dbReference type="NCBI Taxonomy" id="1185876"/>
    <lineage>
        <taxon>Bacteria</taxon>
        <taxon>Pseudomonadati</taxon>
        <taxon>Bacteroidota</taxon>
        <taxon>Cytophagia</taxon>
        <taxon>Cytophagales</taxon>
        <taxon>Spirosomataceae</taxon>
        <taxon>Fibrisoma</taxon>
    </lineage>
</organism>
<evidence type="ECO:0000256" key="3">
    <source>
        <dbReference type="ARBA" id="ARBA00023004"/>
    </source>
</evidence>
<reference evidence="6 7" key="1">
    <citation type="journal article" date="2012" name="J. Bacteriol.">
        <title>Genome Sequence of the Filamentous Bacterium Fibrisoma limi BUZ 3T.</title>
        <authorList>
            <person name="Filippini M."/>
            <person name="Qi W."/>
            <person name="Jaenicke S."/>
            <person name="Goesmann A."/>
            <person name="Smits T.H."/>
            <person name="Bagheri H.C."/>
        </authorList>
    </citation>
    <scope>NUCLEOTIDE SEQUENCE [LARGE SCALE GENOMIC DNA]</scope>
    <source>
        <strain evidence="7">BUZ 3T</strain>
    </source>
</reference>
<feature type="domain" description="Cytochrome c" evidence="5">
    <location>
        <begin position="46"/>
        <end position="160"/>
    </location>
</feature>
<dbReference type="InterPro" id="IPR036909">
    <property type="entry name" value="Cyt_c-like_dom_sf"/>
</dbReference>
<comment type="caution">
    <text evidence="6">The sequence shown here is derived from an EMBL/GenBank/DDBJ whole genome shotgun (WGS) entry which is preliminary data.</text>
</comment>
<dbReference type="SUPFAM" id="SSF46626">
    <property type="entry name" value="Cytochrome c"/>
    <property type="match status" value="2"/>
</dbReference>
<dbReference type="OrthoDB" id="9809720at2"/>
<dbReference type="Proteomes" id="UP000009309">
    <property type="component" value="Unassembled WGS sequence"/>
</dbReference>
<dbReference type="GO" id="GO:0047833">
    <property type="term" value="F:D-sorbitol dehydrogenase (acceptor) activity"/>
    <property type="evidence" value="ECO:0007669"/>
    <property type="project" value="UniProtKB-EC"/>
</dbReference>
<dbReference type="GO" id="GO:0009055">
    <property type="term" value="F:electron transfer activity"/>
    <property type="evidence" value="ECO:0007669"/>
    <property type="project" value="InterPro"/>
</dbReference>
<dbReference type="STRING" id="1185876.BN8_03081"/>
<dbReference type="RefSeq" id="WP_009282526.1">
    <property type="nucleotide sequence ID" value="NZ_CAIT01000006.1"/>
</dbReference>
<dbReference type="Gene3D" id="1.10.760.10">
    <property type="entry name" value="Cytochrome c-like domain"/>
    <property type="match status" value="2"/>
</dbReference>
<dbReference type="InterPro" id="IPR051459">
    <property type="entry name" value="Cytochrome_c-type_DH"/>
</dbReference>
<evidence type="ECO:0000256" key="4">
    <source>
        <dbReference type="PROSITE-ProRule" id="PRU00433"/>
    </source>
</evidence>
<dbReference type="PANTHER" id="PTHR35008:SF8">
    <property type="entry name" value="ALCOHOL DEHYDROGENASE CYTOCHROME C SUBUNIT"/>
    <property type="match status" value="1"/>
</dbReference>
<name>I2GJ71_9BACT</name>
<dbReference type="PANTHER" id="PTHR35008">
    <property type="entry name" value="BLL4482 PROTEIN-RELATED"/>
    <property type="match status" value="1"/>
</dbReference>
<keyword evidence="3 4" id="KW-0408">Iron</keyword>
<evidence type="ECO:0000313" key="7">
    <source>
        <dbReference type="Proteomes" id="UP000009309"/>
    </source>
</evidence>
<evidence type="ECO:0000256" key="2">
    <source>
        <dbReference type="ARBA" id="ARBA00022723"/>
    </source>
</evidence>
<keyword evidence="7" id="KW-1185">Reference proteome</keyword>
<keyword evidence="6" id="KW-0560">Oxidoreductase</keyword>
<feature type="domain" description="Cytochrome c" evidence="5">
    <location>
        <begin position="196"/>
        <end position="313"/>
    </location>
</feature>
<keyword evidence="2 4" id="KW-0479">Metal-binding</keyword>
<dbReference type="AlphaFoldDB" id="I2GJ71"/>
<evidence type="ECO:0000256" key="1">
    <source>
        <dbReference type="ARBA" id="ARBA00022617"/>
    </source>
</evidence>
<accession>I2GJ71</accession>
<evidence type="ECO:0000313" key="6">
    <source>
        <dbReference type="EMBL" id="CCH53946.1"/>
    </source>
</evidence>